<protein>
    <submittedName>
        <fullName evidence="1">Uncharacterized protein</fullName>
    </submittedName>
</protein>
<organism evidence="1 2">
    <name type="scientific">Cohnella rhizosphaerae</name>
    <dbReference type="NCBI Taxonomy" id="1457232"/>
    <lineage>
        <taxon>Bacteria</taxon>
        <taxon>Bacillati</taxon>
        <taxon>Bacillota</taxon>
        <taxon>Bacilli</taxon>
        <taxon>Bacillales</taxon>
        <taxon>Paenibacillaceae</taxon>
        <taxon>Cohnella</taxon>
    </lineage>
</organism>
<evidence type="ECO:0000313" key="1">
    <source>
        <dbReference type="EMBL" id="MDG0813525.1"/>
    </source>
</evidence>
<name>A0A9X4KYE8_9BACL</name>
<proteinExistence type="predicted"/>
<accession>A0A9X4KYE8</accession>
<keyword evidence="2" id="KW-1185">Reference proteome</keyword>
<dbReference type="AlphaFoldDB" id="A0A9X4KYE8"/>
<gene>
    <name evidence="1" type="ORF">OMP40_32725</name>
</gene>
<comment type="caution">
    <text evidence="1">The sequence shown here is derived from an EMBL/GenBank/DDBJ whole genome shotgun (WGS) entry which is preliminary data.</text>
</comment>
<evidence type="ECO:0000313" key="2">
    <source>
        <dbReference type="Proteomes" id="UP001153404"/>
    </source>
</evidence>
<reference evidence="1" key="1">
    <citation type="submission" date="2022-10" db="EMBL/GenBank/DDBJ databases">
        <title>Comparative genomic analysis of Cohnella hashimotonis sp. nov., isolated from the International Space Station.</title>
        <authorList>
            <person name="Simpson A."/>
            <person name="Venkateswaran K."/>
        </authorList>
    </citation>
    <scope>NUCLEOTIDE SEQUENCE</scope>
    <source>
        <strain evidence="1">DSM 28161</strain>
    </source>
</reference>
<dbReference type="Proteomes" id="UP001153404">
    <property type="component" value="Unassembled WGS sequence"/>
</dbReference>
<dbReference type="EMBL" id="JAPDIA010000008">
    <property type="protein sequence ID" value="MDG0813525.1"/>
    <property type="molecule type" value="Genomic_DNA"/>
</dbReference>
<sequence>MLPLRADFADDASRLAKLQSLPSAFLAYMKDNKVKMDSGAADVTLTDPAFEQSTKVISEAITQIATGKQEPQKKLQEAEDYLKKAIEAQSK</sequence>
<dbReference type="RefSeq" id="WP_277537517.1">
    <property type="nucleotide sequence ID" value="NZ_JAPDIA010000008.1"/>
</dbReference>